<gene>
    <name evidence="2" type="ORF">VNO80_17710</name>
</gene>
<sequence length="209" mass="22654">MACHGLLVWVCAGVLYCKHGRIDNTAMHIVQVLYGGRGRSMSLYGRPNLVDLKANNLNASAAESSTDPQFEFSSTWWHMKEAARVESSFWVRSTSAGAEGAKAFTKLWWGGATRSALNYTLSFPCEGKVSFNWHWTCAIVPGQALEGSPNMLHNSTGSKGDKTVIGNASQSVVSTSDLNQSTELFTEVKVLVGQVCLGICRTTNNRSLG</sequence>
<accession>A0AAN9MCG5</accession>
<dbReference type="Proteomes" id="UP001374584">
    <property type="component" value="Unassembled WGS sequence"/>
</dbReference>
<keyword evidence="3" id="KW-1185">Reference proteome</keyword>
<dbReference type="EMBL" id="JAYMYR010000007">
    <property type="protein sequence ID" value="KAK7352290.1"/>
    <property type="molecule type" value="Genomic_DNA"/>
</dbReference>
<evidence type="ECO:0000256" key="1">
    <source>
        <dbReference type="SAM" id="SignalP"/>
    </source>
</evidence>
<feature type="chain" id="PRO_5042950945" evidence="1">
    <location>
        <begin position="18"/>
        <end position="209"/>
    </location>
</feature>
<evidence type="ECO:0000313" key="3">
    <source>
        <dbReference type="Proteomes" id="UP001374584"/>
    </source>
</evidence>
<organism evidence="2 3">
    <name type="scientific">Phaseolus coccineus</name>
    <name type="common">Scarlet runner bean</name>
    <name type="synonym">Phaseolus multiflorus</name>
    <dbReference type="NCBI Taxonomy" id="3886"/>
    <lineage>
        <taxon>Eukaryota</taxon>
        <taxon>Viridiplantae</taxon>
        <taxon>Streptophyta</taxon>
        <taxon>Embryophyta</taxon>
        <taxon>Tracheophyta</taxon>
        <taxon>Spermatophyta</taxon>
        <taxon>Magnoliopsida</taxon>
        <taxon>eudicotyledons</taxon>
        <taxon>Gunneridae</taxon>
        <taxon>Pentapetalae</taxon>
        <taxon>rosids</taxon>
        <taxon>fabids</taxon>
        <taxon>Fabales</taxon>
        <taxon>Fabaceae</taxon>
        <taxon>Papilionoideae</taxon>
        <taxon>50 kb inversion clade</taxon>
        <taxon>NPAAA clade</taxon>
        <taxon>indigoferoid/millettioid clade</taxon>
        <taxon>Phaseoleae</taxon>
        <taxon>Phaseolus</taxon>
    </lineage>
</organism>
<name>A0AAN9MCG5_PHACN</name>
<dbReference type="AlphaFoldDB" id="A0AAN9MCG5"/>
<comment type="caution">
    <text evidence="2">The sequence shown here is derived from an EMBL/GenBank/DDBJ whole genome shotgun (WGS) entry which is preliminary data.</text>
</comment>
<protein>
    <submittedName>
        <fullName evidence="2">Uncharacterized protein</fullName>
    </submittedName>
</protein>
<feature type="signal peptide" evidence="1">
    <location>
        <begin position="1"/>
        <end position="17"/>
    </location>
</feature>
<reference evidence="2 3" key="1">
    <citation type="submission" date="2024-01" db="EMBL/GenBank/DDBJ databases">
        <title>The genomes of 5 underutilized Papilionoideae crops provide insights into root nodulation and disease resistanc.</title>
        <authorList>
            <person name="Jiang F."/>
        </authorList>
    </citation>
    <scope>NUCLEOTIDE SEQUENCE [LARGE SCALE GENOMIC DNA]</scope>
    <source>
        <strain evidence="2">JINMINGXINNONG_FW02</strain>
        <tissue evidence="2">Leaves</tissue>
    </source>
</reference>
<proteinExistence type="predicted"/>
<keyword evidence="1" id="KW-0732">Signal</keyword>
<evidence type="ECO:0000313" key="2">
    <source>
        <dbReference type="EMBL" id="KAK7352290.1"/>
    </source>
</evidence>